<dbReference type="InterPro" id="IPR050261">
    <property type="entry name" value="FrsA_esterase"/>
</dbReference>
<dbReference type="Proteomes" id="UP001416858">
    <property type="component" value="Unassembled WGS sequence"/>
</dbReference>
<keyword evidence="3" id="KW-1185">Reference proteome</keyword>
<dbReference type="Gene3D" id="3.40.50.1820">
    <property type="entry name" value="alpha/beta hydrolase"/>
    <property type="match status" value="2"/>
</dbReference>
<keyword evidence="1" id="KW-0378">Hydrolase</keyword>
<name>A0ABP9VK56_9BACT</name>
<dbReference type="PANTHER" id="PTHR22946:SF9">
    <property type="entry name" value="POLYKETIDE TRANSFERASE AF380"/>
    <property type="match status" value="1"/>
</dbReference>
<evidence type="ECO:0000313" key="3">
    <source>
        <dbReference type="Proteomes" id="UP001416858"/>
    </source>
</evidence>
<protein>
    <recommendedName>
        <fullName evidence="4">Alpha/beta hydrolase family protein</fullName>
    </recommendedName>
</protein>
<dbReference type="EMBL" id="BAABRO010000001">
    <property type="protein sequence ID" value="GAA5504650.1"/>
    <property type="molecule type" value="Genomic_DNA"/>
</dbReference>
<proteinExistence type="predicted"/>
<evidence type="ECO:0008006" key="4">
    <source>
        <dbReference type="Google" id="ProtNLM"/>
    </source>
</evidence>
<organism evidence="2 3">
    <name type="scientific">Novipirellula caenicola</name>
    <dbReference type="NCBI Taxonomy" id="1536901"/>
    <lineage>
        <taxon>Bacteria</taxon>
        <taxon>Pseudomonadati</taxon>
        <taxon>Planctomycetota</taxon>
        <taxon>Planctomycetia</taxon>
        <taxon>Pirellulales</taxon>
        <taxon>Pirellulaceae</taxon>
        <taxon>Novipirellula</taxon>
    </lineage>
</organism>
<dbReference type="PANTHER" id="PTHR22946">
    <property type="entry name" value="DIENELACTONE HYDROLASE DOMAIN-CONTAINING PROTEIN-RELATED"/>
    <property type="match status" value="1"/>
</dbReference>
<accession>A0ABP9VK56</accession>
<evidence type="ECO:0000256" key="1">
    <source>
        <dbReference type="ARBA" id="ARBA00022801"/>
    </source>
</evidence>
<reference evidence="2 3" key="1">
    <citation type="submission" date="2024-02" db="EMBL/GenBank/DDBJ databases">
        <title>Rhodopirellula caenicola NBRC 110016.</title>
        <authorList>
            <person name="Ichikawa N."/>
            <person name="Katano-Makiyama Y."/>
            <person name="Hidaka K."/>
        </authorList>
    </citation>
    <scope>NUCLEOTIDE SEQUENCE [LARGE SCALE GENOMIC DNA]</scope>
    <source>
        <strain evidence="2 3">NBRC 110016</strain>
    </source>
</reference>
<dbReference type="SUPFAM" id="SSF53474">
    <property type="entry name" value="alpha/beta-Hydrolases"/>
    <property type="match status" value="2"/>
</dbReference>
<dbReference type="InterPro" id="IPR029058">
    <property type="entry name" value="AB_hydrolase_fold"/>
</dbReference>
<evidence type="ECO:0000313" key="2">
    <source>
        <dbReference type="EMBL" id="GAA5504650.1"/>
    </source>
</evidence>
<dbReference type="RefSeq" id="WP_345681704.1">
    <property type="nucleotide sequence ID" value="NZ_BAABRO010000001.1"/>
</dbReference>
<sequence length="801" mass="89977">MRISDRGFRLFVPMLSVAFVFALMLFRTAYAEDHTPTALKLGQSLPGTQPLQVDEPIDVWMVSGINRFAERELSRSELTRQQHWQRDYSSDDHYLQSVRPNRKRFAEIIGVVDSRVDHPGIRMTLSHDQFNSAPPILASSGHCVAYEVNWPVLDGVTGEGLLLSPKGRDPIATVIAIPDAQWSPEAFVGLIENADVHPFVLRLVQQGCEVLIPTLLSRECEFSGHPLVGFTNQPHREFVYRTSFEIGRHVIGYEVQKVLAAVDHFVARRNSKNVIRPIGVLGVGEGGLVGMYAAAIDPRIDSALVCGYFDNRENVWREPIYRNVWGLLSEFADADIASLIAPRRLTIEACRVPEVDGPPSVTAGRRGGAAPGQIHSAEIASVRDEFTRAKSHYEPLGRRDQIKLVISGDDTAATATGPAGSEAALSSFLIGLDVEHLNGTAAALTSHLPLPDPSARQARQVNELVERNQRLVRDSPRIRDEHWRQADRSTVAAWETTTRSYRDEFYDEVIGRLPHAMLPINPRSRLIFDEEKFKGYEVVLDVFTDVIAAGILLLPTDLKPGERRPVVVCQHGLEGTAASTLEQRKDQFLRRGFAAELALRGFIVYAPQNPYRGGDAFREIQRKSNPLKRSLFSYIIPQHERTLQWLCTLPHVDRDRIAFYGISYGGKTAMRVPPFVPEYALSICSADFNEWIGKTTSNLYRASYVYTGEYEIWEWNMGNIASYAELACMMTPRPFMVERGHRDGVAPDEWVASEYAKVRRHYDELGIGDSTTIEFFNGPHTIRGLGTFAFLHKHLNWPEPK</sequence>
<gene>
    <name evidence="2" type="ORF">Rcae01_00089</name>
</gene>
<comment type="caution">
    <text evidence="2">The sequence shown here is derived from an EMBL/GenBank/DDBJ whole genome shotgun (WGS) entry which is preliminary data.</text>
</comment>